<evidence type="ECO:0000256" key="10">
    <source>
        <dbReference type="ARBA" id="ARBA00023136"/>
    </source>
</evidence>
<dbReference type="PANTHER" id="PTHR11351:SF31">
    <property type="entry name" value="DESATURASE 1, ISOFORM A-RELATED"/>
    <property type="match status" value="1"/>
</dbReference>
<organism evidence="14 15">
    <name type="scientific">Sorangium cellulosum</name>
    <name type="common">Polyangium cellulosum</name>
    <dbReference type="NCBI Taxonomy" id="56"/>
    <lineage>
        <taxon>Bacteria</taxon>
        <taxon>Pseudomonadati</taxon>
        <taxon>Myxococcota</taxon>
        <taxon>Polyangia</taxon>
        <taxon>Polyangiales</taxon>
        <taxon>Polyangiaceae</taxon>
        <taxon>Sorangium</taxon>
    </lineage>
</organism>
<dbReference type="EMBL" id="JEMB01001296">
    <property type="protein sequence ID" value="KYF88806.1"/>
    <property type="molecule type" value="Genomic_DNA"/>
</dbReference>
<evidence type="ECO:0000256" key="2">
    <source>
        <dbReference type="ARBA" id="ARBA00008749"/>
    </source>
</evidence>
<evidence type="ECO:0000256" key="8">
    <source>
        <dbReference type="ARBA" id="ARBA00023004"/>
    </source>
</evidence>
<dbReference type="GO" id="GO:0006633">
    <property type="term" value="P:fatty acid biosynthetic process"/>
    <property type="evidence" value="ECO:0007669"/>
    <property type="project" value="UniProtKB-KW"/>
</dbReference>
<keyword evidence="7" id="KW-0560">Oxidoreductase</keyword>
<evidence type="ECO:0000256" key="11">
    <source>
        <dbReference type="ARBA" id="ARBA00023160"/>
    </source>
</evidence>
<keyword evidence="4 12" id="KW-0812">Transmembrane</keyword>
<dbReference type="AlphaFoldDB" id="A0A150S8W0"/>
<feature type="domain" description="Fatty acid desaturase" evidence="13">
    <location>
        <begin position="6"/>
        <end position="229"/>
    </location>
</feature>
<sequence length="257" mass="29931">MEFVVILIAHSTLSVFFQTFFLHRYASHRMFTMSKRWERIFHFTTYVTQGSSYLVPRAYAILHRMHHAYSDTPKDPHSPRYYAEPASMMLSTAKRYDAICDGTAEVEPRFLGGYPEWPTLDRIGNSWFSRLAWGTGYALFYIAFATQWWQFLFVPLHWTMGPLHGAIVNWCGHRYGYRTFNSDDDSRNTVALDLVTLGELFQNNHHKYAQSPNFAVRWFEIDPAYQVIRVFAWMGIVQMPERGQVARLDTGDAGVEG</sequence>
<comment type="subcellular location">
    <subcellularLocation>
        <location evidence="1">Membrane</location>
        <topology evidence="1">Multi-pass membrane protein</topology>
    </subcellularLocation>
</comment>
<keyword evidence="9" id="KW-0443">Lipid metabolism</keyword>
<keyword evidence="11" id="KW-0275">Fatty acid biosynthesis</keyword>
<evidence type="ECO:0000256" key="4">
    <source>
        <dbReference type="ARBA" id="ARBA00022692"/>
    </source>
</evidence>
<dbReference type="InterPro" id="IPR005804">
    <property type="entry name" value="FA_desaturase_dom"/>
</dbReference>
<keyword evidence="3" id="KW-0444">Lipid biosynthesis</keyword>
<evidence type="ECO:0000256" key="12">
    <source>
        <dbReference type="SAM" id="Phobius"/>
    </source>
</evidence>
<protein>
    <submittedName>
        <fullName evidence="14">Fatty acid desaturase</fullName>
    </submittedName>
</protein>
<proteinExistence type="inferred from homology"/>
<evidence type="ECO:0000259" key="13">
    <source>
        <dbReference type="Pfam" id="PF00487"/>
    </source>
</evidence>
<dbReference type="GO" id="GO:0016020">
    <property type="term" value="C:membrane"/>
    <property type="evidence" value="ECO:0007669"/>
    <property type="project" value="UniProtKB-SubCell"/>
</dbReference>
<feature type="transmembrane region" description="Helical" evidence="12">
    <location>
        <begin position="6"/>
        <end position="26"/>
    </location>
</feature>
<evidence type="ECO:0000256" key="1">
    <source>
        <dbReference type="ARBA" id="ARBA00004141"/>
    </source>
</evidence>
<dbReference type="InterPro" id="IPR015876">
    <property type="entry name" value="Acyl-CoA_DS"/>
</dbReference>
<keyword evidence="8" id="KW-0408">Iron</keyword>
<accession>A0A150S8W0</accession>
<keyword evidence="5" id="KW-0276">Fatty acid metabolism</keyword>
<evidence type="ECO:0000256" key="6">
    <source>
        <dbReference type="ARBA" id="ARBA00022989"/>
    </source>
</evidence>
<evidence type="ECO:0000256" key="7">
    <source>
        <dbReference type="ARBA" id="ARBA00023002"/>
    </source>
</evidence>
<name>A0A150S8W0_SORCE</name>
<dbReference type="PANTHER" id="PTHR11351">
    <property type="entry name" value="ACYL-COA DESATURASE"/>
    <property type="match status" value="1"/>
</dbReference>
<evidence type="ECO:0000256" key="9">
    <source>
        <dbReference type="ARBA" id="ARBA00023098"/>
    </source>
</evidence>
<reference evidence="14 15" key="1">
    <citation type="submission" date="2014-02" db="EMBL/GenBank/DDBJ databases">
        <title>The small core and large imbalanced accessory genome model reveals a collaborative survival strategy of Sorangium cellulosum strains in nature.</title>
        <authorList>
            <person name="Han K."/>
            <person name="Peng R."/>
            <person name="Blom J."/>
            <person name="Li Y.-Z."/>
        </authorList>
    </citation>
    <scope>NUCLEOTIDE SEQUENCE [LARGE SCALE GENOMIC DNA]</scope>
    <source>
        <strain evidence="14 15">So0011-07</strain>
    </source>
</reference>
<evidence type="ECO:0000256" key="5">
    <source>
        <dbReference type="ARBA" id="ARBA00022832"/>
    </source>
</evidence>
<keyword evidence="6 12" id="KW-1133">Transmembrane helix</keyword>
<keyword evidence="10 12" id="KW-0472">Membrane</keyword>
<evidence type="ECO:0000313" key="15">
    <source>
        <dbReference type="Proteomes" id="UP000075635"/>
    </source>
</evidence>
<comment type="caution">
    <text evidence="14">The sequence shown here is derived from an EMBL/GenBank/DDBJ whole genome shotgun (WGS) entry which is preliminary data.</text>
</comment>
<comment type="similarity">
    <text evidence="2">Belongs to the fatty acid desaturase type 2 family.</text>
</comment>
<evidence type="ECO:0000313" key="14">
    <source>
        <dbReference type="EMBL" id="KYF88806.1"/>
    </source>
</evidence>
<dbReference type="CDD" id="cd03505">
    <property type="entry name" value="Delta9-FADS-like"/>
    <property type="match status" value="1"/>
</dbReference>
<gene>
    <name evidence="14" type="ORF">BE17_36885</name>
</gene>
<evidence type="ECO:0000256" key="3">
    <source>
        <dbReference type="ARBA" id="ARBA00022516"/>
    </source>
</evidence>
<dbReference type="Proteomes" id="UP000075635">
    <property type="component" value="Unassembled WGS sequence"/>
</dbReference>
<feature type="transmembrane region" description="Helical" evidence="12">
    <location>
        <begin position="131"/>
        <end position="149"/>
    </location>
</feature>
<dbReference type="Pfam" id="PF00487">
    <property type="entry name" value="FA_desaturase"/>
    <property type="match status" value="1"/>
</dbReference>
<dbReference type="GO" id="GO:0016717">
    <property type="term" value="F:oxidoreductase activity, acting on paired donors, with oxidation of a pair of donors resulting in the reduction of molecular oxygen to two molecules of water"/>
    <property type="evidence" value="ECO:0007669"/>
    <property type="project" value="InterPro"/>
</dbReference>